<dbReference type="InterPro" id="IPR010343">
    <property type="entry name" value="ArAE_1"/>
</dbReference>
<dbReference type="EMBL" id="OCNK01000003">
    <property type="protein sequence ID" value="SOE01566.1"/>
    <property type="molecule type" value="Genomic_DNA"/>
</dbReference>
<keyword evidence="5 6" id="KW-0472">Membrane</keyword>
<feature type="transmembrane region" description="Helical" evidence="6">
    <location>
        <begin position="50"/>
        <end position="68"/>
    </location>
</feature>
<evidence type="ECO:0000313" key="7">
    <source>
        <dbReference type="EMBL" id="SOE01566.1"/>
    </source>
</evidence>
<evidence type="ECO:0000256" key="5">
    <source>
        <dbReference type="ARBA" id="ARBA00023136"/>
    </source>
</evidence>
<name>A0A286H282_9ACTN</name>
<dbReference type="AlphaFoldDB" id="A0A286H282"/>
<evidence type="ECO:0000256" key="3">
    <source>
        <dbReference type="ARBA" id="ARBA00022692"/>
    </source>
</evidence>
<dbReference type="Proteomes" id="UP000219482">
    <property type="component" value="Unassembled WGS sequence"/>
</dbReference>
<dbReference type="Pfam" id="PF06081">
    <property type="entry name" value="ArAE_1"/>
    <property type="match status" value="1"/>
</dbReference>
<evidence type="ECO:0000313" key="8">
    <source>
        <dbReference type="Proteomes" id="UP000219482"/>
    </source>
</evidence>
<organism evidence="7 8">
    <name type="scientific">Blastococcus haudaquaticus</name>
    <dbReference type="NCBI Taxonomy" id="1938745"/>
    <lineage>
        <taxon>Bacteria</taxon>
        <taxon>Bacillati</taxon>
        <taxon>Actinomycetota</taxon>
        <taxon>Actinomycetes</taxon>
        <taxon>Geodermatophilales</taxon>
        <taxon>Geodermatophilaceae</taxon>
        <taxon>Blastococcus</taxon>
    </lineage>
</organism>
<keyword evidence="8" id="KW-1185">Reference proteome</keyword>
<accession>A0A286H282</accession>
<gene>
    <name evidence="7" type="ORF">SAMN06272739_3242</name>
</gene>
<feature type="transmembrane region" description="Helical" evidence="6">
    <location>
        <begin position="100"/>
        <end position="116"/>
    </location>
</feature>
<reference evidence="8" key="1">
    <citation type="submission" date="2017-09" db="EMBL/GenBank/DDBJ databases">
        <authorList>
            <person name="Varghese N."/>
            <person name="Submissions S."/>
        </authorList>
    </citation>
    <scope>NUCLEOTIDE SEQUENCE [LARGE SCALE GENOMIC DNA]</scope>
    <source>
        <strain evidence="8">DSM 44270</strain>
    </source>
</reference>
<keyword evidence="3 6" id="KW-0812">Transmembrane</keyword>
<sequence>MQRGVRAALAAALAWQVAIMLPSPLADYAYYAPLGAVIAVHPTVADSASAAWRTVLAILLGFGLAVAVHELTLWLPGALTIALIVALAIALEQWPVLREHASWVSFAAVLMLTVGAEDPARYAAAYAGLTLLGAAIGVLVTTLLFPPLQLTAAQRRIDVTRALLAQHLRDIAAGLREGEMPTPDQWADRGRGLDVALDGMRAAERIVERARRANPRARHWGGSALRIREQSRALDRVAVLVDDLTTLVVEFQPHRRGIDRIDGGTGWVLADALDGLAGVVCTPYAVLDETGTDRRESAIATAEAALQRLTSLLRTSDVGDDEGFFALGAVSVGMHRSLDTLRSGALDLRAA</sequence>
<evidence type="ECO:0000256" key="6">
    <source>
        <dbReference type="SAM" id="Phobius"/>
    </source>
</evidence>
<evidence type="ECO:0000256" key="1">
    <source>
        <dbReference type="ARBA" id="ARBA00004651"/>
    </source>
</evidence>
<comment type="subcellular location">
    <subcellularLocation>
        <location evidence="1">Cell membrane</location>
        <topology evidence="1">Multi-pass membrane protein</topology>
    </subcellularLocation>
</comment>
<feature type="transmembrane region" description="Helical" evidence="6">
    <location>
        <begin position="73"/>
        <end position="94"/>
    </location>
</feature>
<dbReference type="GO" id="GO:0005886">
    <property type="term" value="C:plasma membrane"/>
    <property type="evidence" value="ECO:0007669"/>
    <property type="project" value="UniProtKB-SubCell"/>
</dbReference>
<protein>
    <submittedName>
        <fullName evidence="7">Aromatic acid exporter family member 1</fullName>
    </submittedName>
</protein>
<evidence type="ECO:0000256" key="4">
    <source>
        <dbReference type="ARBA" id="ARBA00022989"/>
    </source>
</evidence>
<evidence type="ECO:0000256" key="2">
    <source>
        <dbReference type="ARBA" id="ARBA00022475"/>
    </source>
</evidence>
<keyword evidence="4 6" id="KW-1133">Transmembrane helix</keyword>
<keyword evidence="2" id="KW-1003">Cell membrane</keyword>
<proteinExistence type="predicted"/>
<feature type="transmembrane region" description="Helical" evidence="6">
    <location>
        <begin position="123"/>
        <end position="145"/>
    </location>
</feature>